<keyword evidence="2" id="KW-1185">Reference proteome</keyword>
<gene>
    <name evidence="1" type="ORF">FGM01_01140</name>
</gene>
<evidence type="ECO:0008006" key="3">
    <source>
        <dbReference type="Google" id="ProtNLM"/>
    </source>
</evidence>
<dbReference type="OrthoDB" id="1521722at2"/>
<name>A0A550I6C0_9FLAO</name>
<reference evidence="1 2" key="1">
    <citation type="submission" date="2019-06" db="EMBL/GenBank/DDBJ databases">
        <title>Gramella sabulilitoris sp. nov., isolated from a marine sand.</title>
        <authorList>
            <person name="Yoon J.-H."/>
        </authorList>
    </citation>
    <scope>NUCLEOTIDE SEQUENCE [LARGE SCALE GENOMIC DNA]</scope>
    <source>
        <strain evidence="1 2">HSMS-1</strain>
    </source>
</reference>
<accession>A0A550I6C0</accession>
<dbReference type="RefSeq" id="WP_143409283.1">
    <property type="nucleotide sequence ID" value="NZ_VHSF01000001.1"/>
</dbReference>
<dbReference type="AlphaFoldDB" id="A0A550I6C0"/>
<organism evidence="1 2">
    <name type="scientific">Christiangramia sabulilitoris</name>
    <dbReference type="NCBI Taxonomy" id="2583991"/>
    <lineage>
        <taxon>Bacteria</taxon>
        <taxon>Pseudomonadati</taxon>
        <taxon>Bacteroidota</taxon>
        <taxon>Flavobacteriia</taxon>
        <taxon>Flavobacteriales</taxon>
        <taxon>Flavobacteriaceae</taxon>
        <taxon>Christiangramia</taxon>
    </lineage>
</organism>
<dbReference type="EMBL" id="VHSF01000001">
    <property type="protein sequence ID" value="TRO66516.1"/>
    <property type="molecule type" value="Genomic_DNA"/>
</dbReference>
<protein>
    <recommendedName>
        <fullName evidence="3">Carboxypeptidase regulatory-like domain-containing protein</fullName>
    </recommendedName>
</protein>
<comment type="caution">
    <text evidence="1">The sequence shown here is derived from an EMBL/GenBank/DDBJ whole genome shotgun (WGS) entry which is preliminary data.</text>
</comment>
<sequence>MHLQFFNLAAGIYKSLFIAFVCIIFSSSGFAQENIPAYDELSVELTVPDLGTLEMPIAIKGQDAYLPVRELFNTLKIKNEETATGFTGFIVHQDSTFVINITEEFIIYKNSEYNLEKRDFIQSPTTFYLKSNLFGEVFGLNTNFSFRSLSVQLQTDIELPVLKELRLKKIRKNLNKVKGQKNPDTTIAREYPFFKGGSLDWGVVATQQSNFENDNRLSLGLGTMFLGGETNLLLNYSTRVPFNTRNQFYQWRYIDHGSQFFKQVTAGRIFTRATSSLFAPVSGIQFSNSPFINRRSFGTYTLSDYTDPRWTVELYINNILVEFTQADASGFYTFDVPLMYGNTAVRLKFYGPYGQERIEERLINIPYNFVPKREVEYTLSAGIVENDDLDKFSRLNVNYGLSNAVTIGGGVEYLSGVTSGEVMPFVNSSIRFASNLLFSGEYMYGVKKEGVLSYRTPGNLQLELNYINYDKDQKAINFNYLEERKISLSTPIRAKNFSLFSRFSVNQIIMPTTEFTTAQLLLSGTVMGISTNFTTYGIYNDRVKRPTVYSSISQNYRLPNKFLFSPQVQYDFSRNEFNNIILEVERPVFKQGFLNLAYESNLLRNAHIFEIGFRYAFNFAQTSLTSRLGNRNNSFVQSARGSLMLDDNTGYILANNRTAMSKAALNIIPFLDYNSNGMRDPMEPAIPGIRLKNSVGRPTYNEDETTLRITELQPYIDIILEVDPNSLDNIAWKVKNEKIKVQTLPNQFQEIEIPVEVLGEVAGMVYMSDGKSKRGIGRITVNILDKSGDLVRKILSEGDGYFTYLGLSPGNYIAEIDPLQMKKLGYSATDPLEFKIEIDKFGDIVDTLEFIIENDQ</sequence>
<proteinExistence type="predicted"/>
<evidence type="ECO:0000313" key="2">
    <source>
        <dbReference type="Proteomes" id="UP000315131"/>
    </source>
</evidence>
<evidence type="ECO:0000313" key="1">
    <source>
        <dbReference type="EMBL" id="TRO66516.1"/>
    </source>
</evidence>
<dbReference type="Proteomes" id="UP000315131">
    <property type="component" value="Unassembled WGS sequence"/>
</dbReference>